<proteinExistence type="predicted"/>
<accession>A0A382LH28</accession>
<dbReference type="Gene3D" id="3.60.20.10">
    <property type="entry name" value="Glutamine Phosphoribosylpyrophosphate, subunit 1, domain 1"/>
    <property type="match status" value="1"/>
</dbReference>
<evidence type="ECO:0008006" key="2">
    <source>
        <dbReference type="Google" id="ProtNLM"/>
    </source>
</evidence>
<organism evidence="1">
    <name type="scientific">marine metagenome</name>
    <dbReference type="NCBI Taxonomy" id="408172"/>
    <lineage>
        <taxon>unclassified sequences</taxon>
        <taxon>metagenomes</taxon>
        <taxon>ecological metagenomes</taxon>
    </lineage>
</organism>
<dbReference type="EMBL" id="UINC01087015">
    <property type="protein sequence ID" value="SVC35999.1"/>
    <property type="molecule type" value="Genomic_DNA"/>
</dbReference>
<dbReference type="InterPro" id="IPR010430">
    <property type="entry name" value="DUF1028"/>
</dbReference>
<feature type="non-terminal residue" evidence="1">
    <location>
        <position position="293"/>
    </location>
</feature>
<gene>
    <name evidence="1" type="ORF">METZ01_LOCUS288853</name>
</gene>
<evidence type="ECO:0000313" key="1">
    <source>
        <dbReference type="EMBL" id="SVC35999.1"/>
    </source>
</evidence>
<protein>
    <recommendedName>
        <fullName evidence="2">DUF1028 domain-containing protein</fullName>
    </recommendedName>
</protein>
<dbReference type="AlphaFoldDB" id="A0A382LH28"/>
<dbReference type="InterPro" id="IPR029055">
    <property type="entry name" value="Ntn_hydrolases_N"/>
</dbReference>
<dbReference type="PANTHER" id="PTHR39328:SF1">
    <property type="entry name" value="BLL2871 PROTEIN"/>
    <property type="match status" value="1"/>
</dbReference>
<name>A0A382LH28_9ZZZZ</name>
<reference evidence="1" key="1">
    <citation type="submission" date="2018-05" db="EMBL/GenBank/DDBJ databases">
        <authorList>
            <person name="Lanie J.A."/>
            <person name="Ng W.-L."/>
            <person name="Kazmierczak K.M."/>
            <person name="Andrzejewski T.M."/>
            <person name="Davidsen T.M."/>
            <person name="Wayne K.J."/>
            <person name="Tettelin H."/>
            <person name="Glass J.I."/>
            <person name="Rusch D."/>
            <person name="Podicherti R."/>
            <person name="Tsui H.-C.T."/>
            <person name="Winkler M.E."/>
        </authorList>
    </citation>
    <scope>NUCLEOTIDE SEQUENCE</scope>
</reference>
<dbReference type="SUPFAM" id="SSF56235">
    <property type="entry name" value="N-terminal nucleophile aminohydrolases (Ntn hydrolases)"/>
    <property type="match status" value="1"/>
</dbReference>
<dbReference type="Pfam" id="PF06267">
    <property type="entry name" value="DUF1028"/>
    <property type="match status" value="1"/>
</dbReference>
<dbReference type="PANTHER" id="PTHR39328">
    <property type="entry name" value="BLL2871 PROTEIN"/>
    <property type="match status" value="1"/>
</dbReference>
<sequence length="293" mass="32013">MKITFPIIFCLFLIKISAQDTFSIIAVDQETGEVGSAGASCINGSIIISDVHPGVGAIHTQSYWNAQNQNNASQLMDQGYPPMFIIQYLIENDSQDNPTIRQYGIVDLVEGGRSAAYTGENCYDYKDHILGDTYSIQGNILLGPEVLDSMEVLFLNTPGSLAVRLMAAMQGAKIPGADSRCLDDGISSMSAFIRVAKPTNDTDSLYLHLNVNSTPPGVDPIDTLQDLFDLWYEDHPDVITITLENHTGWNLVGLPLEVEDASYNILFPESIGGTLYSFDEGYNLELDLMQGVG</sequence>